<name>A0AAV2KKN3_KNICA</name>
<evidence type="ECO:0000313" key="2">
    <source>
        <dbReference type="Proteomes" id="UP001497482"/>
    </source>
</evidence>
<organism evidence="1 2">
    <name type="scientific">Knipowitschia caucasica</name>
    <name type="common">Caucasian dwarf goby</name>
    <name type="synonym">Pomatoschistus caucasicus</name>
    <dbReference type="NCBI Taxonomy" id="637954"/>
    <lineage>
        <taxon>Eukaryota</taxon>
        <taxon>Metazoa</taxon>
        <taxon>Chordata</taxon>
        <taxon>Craniata</taxon>
        <taxon>Vertebrata</taxon>
        <taxon>Euteleostomi</taxon>
        <taxon>Actinopterygii</taxon>
        <taxon>Neopterygii</taxon>
        <taxon>Teleostei</taxon>
        <taxon>Neoteleostei</taxon>
        <taxon>Acanthomorphata</taxon>
        <taxon>Gobiaria</taxon>
        <taxon>Gobiiformes</taxon>
        <taxon>Gobioidei</taxon>
        <taxon>Gobiidae</taxon>
        <taxon>Gobiinae</taxon>
        <taxon>Knipowitschia</taxon>
    </lineage>
</organism>
<protein>
    <submittedName>
        <fullName evidence="1">Uncharacterized protein</fullName>
    </submittedName>
</protein>
<proteinExistence type="predicted"/>
<dbReference type="EMBL" id="OZ035841">
    <property type="protein sequence ID" value="CAL1590174.1"/>
    <property type="molecule type" value="Genomic_DNA"/>
</dbReference>
<gene>
    <name evidence="1" type="ORF">KC01_LOCUS19720</name>
</gene>
<evidence type="ECO:0000313" key="1">
    <source>
        <dbReference type="EMBL" id="CAL1590174.1"/>
    </source>
</evidence>
<accession>A0AAV2KKN3</accession>
<reference evidence="1 2" key="1">
    <citation type="submission" date="2024-04" db="EMBL/GenBank/DDBJ databases">
        <authorList>
            <person name="Waldvogel A.-M."/>
            <person name="Schoenle A."/>
        </authorList>
    </citation>
    <scope>NUCLEOTIDE SEQUENCE [LARGE SCALE GENOMIC DNA]</scope>
</reference>
<sequence length="135" mass="14794">MALSVFGGAGVVLDGLAGGLPLAAGLAYVAGVGVKAIGKITTSKSLKKLKSLLEAYRGIIKTLKLKMLDVVREMDTHKPNVQDTVLSEALKLRAKVTDAISTLNECQRDESENYKMVREYRDQVELLKPTMERFR</sequence>
<dbReference type="Proteomes" id="UP001497482">
    <property type="component" value="Chromosome 19"/>
</dbReference>
<dbReference type="AlphaFoldDB" id="A0AAV2KKN3"/>
<keyword evidence="2" id="KW-1185">Reference proteome</keyword>